<dbReference type="PANTHER" id="PTHR13720">
    <property type="entry name" value="WD-40 REPEAT PROTEIN"/>
    <property type="match status" value="1"/>
</dbReference>
<dbReference type="Pfam" id="PF14580">
    <property type="entry name" value="LRR_9"/>
    <property type="match status" value="1"/>
</dbReference>
<dbReference type="SMART" id="SM00320">
    <property type="entry name" value="WD40"/>
    <property type="match status" value="7"/>
</dbReference>
<keyword evidence="1" id="KW-0853">WD repeat</keyword>
<dbReference type="SUPFAM" id="SSF89837">
    <property type="entry name" value="Doublecortin (DC)"/>
    <property type="match status" value="1"/>
</dbReference>
<dbReference type="InterPro" id="IPR055439">
    <property type="entry name" value="Beta-prop_EML_1st"/>
</dbReference>
<dbReference type="SUPFAM" id="SSF50978">
    <property type="entry name" value="WD40 repeat-like"/>
    <property type="match status" value="3"/>
</dbReference>
<sequence length="1528" mass="173764">MLPNSNSAMSYHTNVPTRFTNVISYVDFDQDGENEVHNHDTNGYPSPRAAHAPSLNRQATNPALRRTNTSLGVSSFSLLKEPTTLYAREKKQTKPLTAPIEEDYNDDDDVIQSSTESSPPTNKSKSTVTNQSTQHTSPREMSNIVNNASNNKTNTILSRNDTYPNNKSHDHRQKTTFAQEYPSNGTVKRTNSNELLSPLNLNNEEEIEQQESQNEIRSVVHIHPNQSKLIPIIKYTNKMSSSTSLITSTGKSSSLKYSPSLNTPRLYGPIPSMNQSVQGALVRFFRNGDAYHHGVKLAVNEFELKSWEAFLNYLDRQPKLRLSTGGIKHIYTFTGQEIHSINQFSNRQSYVVASGLFIPTQYRYKNNSFSDGSKLKLHTSAQKEVLPYWNTRAPAHARWHSPPSSNDQIFVMPYSKLNMYSSMILNRNTTQTFEEWLQVQITGLVSHYTNYENITHLFGVTQDAFTDVSSFSKLFNAVKKTDTFIACTEDEYVHAKHYLGKMTPRELFTDRLQPRRATVKTYHRRPSKRLIENAKLSLAWIHGYNGDNDLTKKLYTLPENEILYVIGSICILYESKLKQQRFYTKHDDSITSVHVHQYQSLVASSEMSSSKSNSRALIHIWDHVKLRTITAIRKEQFGSYITLLSFAPKTDDNLILIISRDRPKIVLFVDWKRNELIYSITCKTDNILSVLFVFNTTEWIACISQRNLLFYHVDWSLRPLHMIERRESEVQNIYTGAAACDMLGERLLVGDKVGSIHVWNLVDNEPKLLVVQECILENDVETIVPINPDEFLLANGQNQIKIWNLHSNTIEHIRLSETVGSIQSICCIRQGSVSVALAIGTKANYIISKDVDKEQFDIIMRGHTSPLIRVCCHRNSHYFFSMSSDRHLFKWNNSTKIVEWGTKTTQPISCADLHPERNIIVLGTETSKLLIYDTLSSYYITTITLKINTSVKSVRFSPDGSELAVGLHNGQVYMFQIIGNGDFYLRTDGILHNNNPPVSDVMWSTDSKYLLVVYTDNDYSIWSIPSFELITGINMNNIKWYHVSHPIMCNLIEKSTVDMHTSVITLTPNLVLSCGKDGQLRLFRNHSDRSFQEFQFGLGLIQGISPSTTTNGFLLSMRDYPMNKRSLNDTVFGIQGVNPGLTAREDANALQAQQSTGKVVLKRQQLLACPYLQVDEQIKLLNLQKNCIVKIANLDHLTSLVVLDLCENEIDCIQGLDNLSSLRILRLANNKIKQIKNLDALEQLDVLDLNGNQISRIENFKNLTRLRVLNLSHNRIEKCENLKNLKNLVELNLQGNLITTVCDLESLPIQRLFLSFNKIRRFDDIRCISKLTTLECLSLEGNPLAFTAAYEQIILSQSLSATNKQDVRQPMNIDQRIHRVIRMQHNTNNSNNTNTNSYSSNNTTGTNNSTESININRERRLLDTIANQQDSMSERSDTDGDSVKTNPPPIFNRTTSIAQQKSVIKPIQDTINPLLTETKINPLIAERSALAKSLVQSAMEDAFRKESVTIQIARSWPLLFTQLINESN</sequence>
<feature type="compositionally biased region" description="Polar residues" evidence="4">
    <location>
        <begin position="111"/>
        <end position="166"/>
    </location>
</feature>
<dbReference type="InterPro" id="IPR036322">
    <property type="entry name" value="WD40_repeat_dom_sf"/>
</dbReference>
<dbReference type="InterPro" id="IPR050630">
    <property type="entry name" value="WD_repeat_EMAP"/>
</dbReference>
<feature type="compositionally biased region" description="Low complexity" evidence="4">
    <location>
        <begin position="1386"/>
        <end position="1415"/>
    </location>
</feature>
<dbReference type="InterPro" id="IPR036572">
    <property type="entry name" value="Doublecortin_dom_sf"/>
</dbReference>
<dbReference type="Pfam" id="PF23409">
    <property type="entry name" value="Beta-prop_EML"/>
    <property type="match status" value="1"/>
</dbReference>
<dbReference type="Gene3D" id="3.80.10.10">
    <property type="entry name" value="Ribonuclease Inhibitor"/>
    <property type="match status" value="2"/>
</dbReference>
<feature type="compositionally biased region" description="Basic and acidic residues" evidence="4">
    <location>
        <begin position="1432"/>
        <end position="1442"/>
    </location>
</feature>
<dbReference type="InterPro" id="IPR001611">
    <property type="entry name" value="Leu-rich_rpt"/>
</dbReference>
<proteinExistence type="predicted"/>
<evidence type="ECO:0000313" key="7">
    <source>
        <dbReference type="Proteomes" id="UP000663872"/>
    </source>
</evidence>
<comment type="caution">
    <text evidence="6">The sequence shown here is derived from an EMBL/GenBank/DDBJ whole genome shotgun (WGS) entry which is preliminary data.</text>
</comment>
<evidence type="ECO:0000259" key="5">
    <source>
        <dbReference type="PROSITE" id="PS50309"/>
    </source>
</evidence>
<dbReference type="GO" id="GO:0035556">
    <property type="term" value="P:intracellular signal transduction"/>
    <property type="evidence" value="ECO:0007669"/>
    <property type="project" value="InterPro"/>
</dbReference>
<reference evidence="6" key="1">
    <citation type="submission" date="2021-02" db="EMBL/GenBank/DDBJ databases">
        <authorList>
            <person name="Nowell W R."/>
        </authorList>
    </citation>
    <scope>NUCLEOTIDE SEQUENCE</scope>
</reference>
<dbReference type="Gene3D" id="3.10.20.230">
    <property type="entry name" value="Doublecortin domain"/>
    <property type="match status" value="1"/>
</dbReference>
<evidence type="ECO:0000256" key="4">
    <source>
        <dbReference type="SAM" id="MobiDB-lite"/>
    </source>
</evidence>
<dbReference type="SMART" id="SM00537">
    <property type="entry name" value="DCX"/>
    <property type="match status" value="1"/>
</dbReference>
<feature type="region of interest" description="Disordered" evidence="4">
    <location>
        <begin position="32"/>
        <end position="53"/>
    </location>
</feature>
<dbReference type="InterPro" id="IPR003533">
    <property type="entry name" value="Doublecortin_dom"/>
</dbReference>
<dbReference type="Proteomes" id="UP000663872">
    <property type="component" value="Unassembled WGS sequence"/>
</dbReference>
<keyword evidence="3" id="KW-0677">Repeat</keyword>
<feature type="region of interest" description="Disordered" evidence="4">
    <location>
        <begin position="1385"/>
        <end position="1451"/>
    </location>
</feature>
<feature type="compositionally biased region" description="Acidic residues" evidence="4">
    <location>
        <begin position="100"/>
        <end position="110"/>
    </location>
</feature>
<dbReference type="SMART" id="SM00365">
    <property type="entry name" value="LRR_SD22"/>
    <property type="match status" value="6"/>
</dbReference>
<dbReference type="InterPro" id="IPR055442">
    <property type="entry name" value="Beta-prop_EML-like_2nd"/>
</dbReference>
<dbReference type="PANTHER" id="PTHR13720:SF33">
    <property type="entry name" value="HELP DOMAIN-CONTAINING PROTEIN"/>
    <property type="match status" value="1"/>
</dbReference>
<feature type="domain" description="Doublecortin" evidence="5">
    <location>
        <begin position="280"/>
        <end position="363"/>
    </location>
</feature>
<dbReference type="InterPro" id="IPR001680">
    <property type="entry name" value="WD40_rpt"/>
</dbReference>
<evidence type="ECO:0000256" key="3">
    <source>
        <dbReference type="ARBA" id="ARBA00022737"/>
    </source>
</evidence>
<dbReference type="InterPro" id="IPR032675">
    <property type="entry name" value="LRR_dom_sf"/>
</dbReference>
<dbReference type="InterPro" id="IPR015943">
    <property type="entry name" value="WD40/YVTN_repeat-like_dom_sf"/>
</dbReference>
<dbReference type="Gene3D" id="2.130.10.10">
    <property type="entry name" value="YVTN repeat-like/Quinoprotein amine dehydrogenase"/>
    <property type="match status" value="2"/>
</dbReference>
<dbReference type="PROSITE" id="PS50309">
    <property type="entry name" value="DC"/>
    <property type="match status" value="1"/>
</dbReference>
<dbReference type="Pfam" id="PF23414">
    <property type="entry name" value="Beta-prop_EML_2"/>
    <property type="match status" value="1"/>
</dbReference>
<protein>
    <recommendedName>
        <fullName evidence="5">Doublecortin domain-containing protein</fullName>
    </recommendedName>
</protein>
<dbReference type="InterPro" id="IPR003591">
    <property type="entry name" value="Leu-rich_rpt_typical-subtyp"/>
</dbReference>
<evidence type="ECO:0000256" key="2">
    <source>
        <dbReference type="ARBA" id="ARBA00022614"/>
    </source>
</evidence>
<gene>
    <name evidence="6" type="ORF">GRG538_LOCUS11089</name>
</gene>
<dbReference type="Pfam" id="PF03607">
    <property type="entry name" value="DCX"/>
    <property type="match status" value="1"/>
</dbReference>
<dbReference type="SMART" id="SM00369">
    <property type="entry name" value="LRR_TYP"/>
    <property type="match status" value="5"/>
</dbReference>
<name>A0A818AYV1_9BILA</name>
<keyword evidence="2" id="KW-0433">Leucine-rich repeat</keyword>
<accession>A0A818AYV1</accession>
<dbReference type="PROSITE" id="PS51450">
    <property type="entry name" value="LRR"/>
    <property type="match status" value="6"/>
</dbReference>
<dbReference type="EMBL" id="CAJNYT010001467">
    <property type="protein sequence ID" value="CAF3413014.1"/>
    <property type="molecule type" value="Genomic_DNA"/>
</dbReference>
<organism evidence="6 7">
    <name type="scientific">Rotaria socialis</name>
    <dbReference type="NCBI Taxonomy" id="392032"/>
    <lineage>
        <taxon>Eukaryota</taxon>
        <taxon>Metazoa</taxon>
        <taxon>Spiralia</taxon>
        <taxon>Gnathifera</taxon>
        <taxon>Rotifera</taxon>
        <taxon>Eurotatoria</taxon>
        <taxon>Bdelloidea</taxon>
        <taxon>Philodinida</taxon>
        <taxon>Philodinidae</taxon>
        <taxon>Rotaria</taxon>
    </lineage>
</organism>
<evidence type="ECO:0000256" key="1">
    <source>
        <dbReference type="ARBA" id="ARBA00022574"/>
    </source>
</evidence>
<dbReference type="CDD" id="cd01617">
    <property type="entry name" value="DCX"/>
    <property type="match status" value="1"/>
</dbReference>
<dbReference type="SUPFAM" id="SSF52058">
    <property type="entry name" value="L domain-like"/>
    <property type="match status" value="1"/>
</dbReference>
<feature type="region of interest" description="Disordered" evidence="4">
    <location>
        <begin position="89"/>
        <end position="178"/>
    </location>
</feature>
<evidence type="ECO:0000313" key="6">
    <source>
        <dbReference type="EMBL" id="CAF3413014.1"/>
    </source>
</evidence>